<organism evidence="1 2">
    <name type="scientific">Desulfonema magnum</name>
    <dbReference type="NCBI Taxonomy" id="45655"/>
    <lineage>
        <taxon>Bacteria</taxon>
        <taxon>Pseudomonadati</taxon>
        <taxon>Thermodesulfobacteriota</taxon>
        <taxon>Desulfobacteria</taxon>
        <taxon>Desulfobacterales</taxon>
        <taxon>Desulfococcaceae</taxon>
        <taxon>Desulfonema</taxon>
    </lineage>
</organism>
<dbReference type="AlphaFoldDB" id="A0A975GS96"/>
<dbReference type="Proteomes" id="UP000663722">
    <property type="component" value="Chromosome"/>
</dbReference>
<protein>
    <submittedName>
        <fullName evidence="1">Uncharacterized protein</fullName>
    </submittedName>
</protein>
<proteinExistence type="predicted"/>
<name>A0A975GS96_9BACT</name>
<evidence type="ECO:0000313" key="1">
    <source>
        <dbReference type="EMBL" id="QTA90853.1"/>
    </source>
</evidence>
<dbReference type="EMBL" id="CP061800">
    <property type="protein sequence ID" value="QTA90853.1"/>
    <property type="molecule type" value="Genomic_DNA"/>
</dbReference>
<reference evidence="1" key="1">
    <citation type="journal article" date="2021" name="Microb. Physiol.">
        <title>Proteogenomic Insights into the Physiology of Marine, Sulfate-Reducing, Filamentous Desulfonema limicola and Desulfonema magnum.</title>
        <authorList>
            <person name="Schnaars V."/>
            <person name="Wohlbrand L."/>
            <person name="Scheve S."/>
            <person name="Hinrichs C."/>
            <person name="Reinhardt R."/>
            <person name="Rabus R."/>
        </authorList>
    </citation>
    <scope>NUCLEOTIDE SEQUENCE</scope>
    <source>
        <strain evidence="1">4be13</strain>
    </source>
</reference>
<sequence>MKICGSTLLNHGLPLITRISLIKKICAIRVIPENQWFRQAPLNHGLPLITRISLIEKNPCHPSHP</sequence>
<dbReference type="KEGG" id="dmm:dnm_069150"/>
<accession>A0A975GS96</accession>
<gene>
    <name evidence="1" type="ORF">dnm_069150</name>
</gene>
<evidence type="ECO:0000313" key="2">
    <source>
        <dbReference type="Proteomes" id="UP000663722"/>
    </source>
</evidence>
<keyword evidence="2" id="KW-1185">Reference proteome</keyword>